<dbReference type="Proteomes" id="UP000787635">
    <property type="component" value="Unassembled WGS sequence"/>
</dbReference>
<evidence type="ECO:0000256" key="4">
    <source>
        <dbReference type="SAM" id="SignalP"/>
    </source>
</evidence>
<dbReference type="InterPro" id="IPR000627">
    <property type="entry name" value="Intradiol_dOase_C"/>
</dbReference>
<organism evidence="6 7">
    <name type="scientific">Falsiroseomonas selenitidurans</name>
    <dbReference type="NCBI Taxonomy" id="2716335"/>
    <lineage>
        <taxon>Bacteria</taxon>
        <taxon>Pseudomonadati</taxon>
        <taxon>Pseudomonadota</taxon>
        <taxon>Alphaproteobacteria</taxon>
        <taxon>Acetobacterales</taxon>
        <taxon>Roseomonadaceae</taxon>
        <taxon>Falsiroseomonas</taxon>
    </lineage>
</organism>
<sequence>MPNMPFLSRRAALVAGAGALLAPGLARAQGAAGCVPTGADILGPFFRPGAPFRASLAPAGAAGTWLRLGGRVLAPDCTTPLASVVLDVWQADHDGHYDNAEPGAADPAGGTRFRGRLRTDGEGRYELRTILPGRYRIPPGLPGFERFAGQVRPAHIHLTAAHPLLGPLTTQIYFEGDPHIAEDPWARQSRQVVALRDAGAEGAAAAFDIVLGRP</sequence>
<evidence type="ECO:0000313" key="7">
    <source>
        <dbReference type="Proteomes" id="UP000787635"/>
    </source>
</evidence>
<evidence type="ECO:0000313" key="6">
    <source>
        <dbReference type="EMBL" id="NKC34320.1"/>
    </source>
</evidence>
<dbReference type="InterPro" id="IPR050770">
    <property type="entry name" value="Intradiol_RC_Dioxygenase"/>
</dbReference>
<protein>
    <submittedName>
        <fullName evidence="6">Twin-arginine translocation pathway signal protein</fullName>
    </submittedName>
</protein>
<comment type="caution">
    <text evidence="6">The sequence shown here is derived from an EMBL/GenBank/DDBJ whole genome shotgun (WGS) entry which is preliminary data.</text>
</comment>
<dbReference type="Gene3D" id="2.60.130.10">
    <property type="entry name" value="Aromatic compound dioxygenase"/>
    <property type="match status" value="1"/>
</dbReference>
<feature type="domain" description="Intradiol ring-cleavage dioxygenases" evidence="5">
    <location>
        <begin position="61"/>
        <end position="211"/>
    </location>
</feature>
<name>A0ABX1EBX5_9PROT</name>
<evidence type="ECO:0000256" key="3">
    <source>
        <dbReference type="ARBA" id="ARBA00023002"/>
    </source>
</evidence>
<evidence type="ECO:0000256" key="2">
    <source>
        <dbReference type="ARBA" id="ARBA00022964"/>
    </source>
</evidence>
<gene>
    <name evidence="6" type="ORF">HEQ75_25935</name>
</gene>
<dbReference type="PANTHER" id="PTHR33711">
    <property type="entry name" value="DIOXYGENASE, PUTATIVE (AFU_ORTHOLOGUE AFUA_2G02910)-RELATED"/>
    <property type="match status" value="1"/>
</dbReference>
<feature type="signal peptide" evidence="4">
    <location>
        <begin position="1"/>
        <end position="28"/>
    </location>
</feature>
<dbReference type="InterPro" id="IPR015889">
    <property type="entry name" value="Intradiol_dOase_core"/>
</dbReference>
<keyword evidence="2" id="KW-0223">Dioxygenase</keyword>
<dbReference type="SUPFAM" id="SSF49482">
    <property type="entry name" value="Aromatic compound dioxygenase"/>
    <property type="match status" value="1"/>
</dbReference>
<evidence type="ECO:0000259" key="5">
    <source>
        <dbReference type="Pfam" id="PF00775"/>
    </source>
</evidence>
<dbReference type="EMBL" id="JAAVNE010000077">
    <property type="protein sequence ID" value="NKC34320.1"/>
    <property type="molecule type" value="Genomic_DNA"/>
</dbReference>
<dbReference type="RefSeq" id="WP_168035031.1">
    <property type="nucleotide sequence ID" value="NZ_JAAVNE010000077.1"/>
</dbReference>
<comment type="similarity">
    <text evidence="1">Belongs to the intradiol ring-cleavage dioxygenase family.</text>
</comment>
<keyword evidence="4" id="KW-0732">Signal</keyword>
<feature type="chain" id="PRO_5046521754" evidence="4">
    <location>
        <begin position="29"/>
        <end position="214"/>
    </location>
</feature>
<keyword evidence="7" id="KW-1185">Reference proteome</keyword>
<reference evidence="6 7" key="1">
    <citation type="submission" date="2020-03" db="EMBL/GenBank/DDBJ databases">
        <title>Roseomonas selenitidurans sp. nov. isolated from urban soil.</title>
        <authorList>
            <person name="Liu H."/>
        </authorList>
    </citation>
    <scope>NUCLEOTIDE SEQUENCE [LARGE SCALE GENOMIC DNA]</scope>
    <source>
        <strain evidence="6 7">BU-1</strain>
    </source>
</reference>
<proteinExistence type="inferred from homology"/>
<evidence type="ECO:0000256" key="1">
    <source>
        <dbReference type="ARBA" id="ARBA00007825"/>
    </source>
</evidence>
<keyword evidence="3" id="KW-0560">Oxidoreductase</keyword>
<accession>A0ABX1EBX5</accession>
<dbReference type="Pfam" id="PF00775">
    <property type="entry name" value="Dioxygenase_C"/>
    <property type="match status" value="1"/>
</dbReference>
<dbReference type="PANTHER" id="PTHR33711:SF11">
    <property type="entry name" value="DIOXYGENASE"/>
    <property type="match status" value="1"/>
</dbReference>